<reference evidence="2" key="1">
    <citation type="submission" date="2025-08" db="UniProtKB">
        <authorList>
            <consortium name="Ensembl"/>
        </authorList>
    </citation>
    <scope>IDENTIFICATION</scope>
</reference>
<proteinExistence type="predicted"/>
<dbReference type="AlphaFoldDB" id="A0A8D2AR93"/>
<evidence type="ECO:0000313" key="3">
    <source>
        <dbReference type="Proteomes" id="UP000694564"/>
    </source>
</evidence>
<dbReference type="Proteomes" id="UP000694564">
    <property type="component" value="Chromosome 4"/>
</dbReference>
<keyword evidence="1" id="KW-0732">Signal</keyword>
<accession>A0A8D2AR93</accession>
<feature type="signal peptide" evidence="1">
    <location>
        <begin position="1"/>
        <end position="16"/>
    </location>
</feature>
<evidence type="ECO:0000313" key="2">
    <source>
        <dbReference type="Ensembl" id="ENSSVLP00005005559.1"/>
    </source>
</evidence>
<evidence type="ECO:0008006" key="4">
    <source>
        <dbReference type="Google" id="ProtNLM"/>
    </source>
</evidence>
<organism evidence="2 3">
    <name type="scientific">Sciurus vulgaris</name>
    <name type="common">Eurasian red squirrel</name>
    <dbReference type="NCBI Taxonomy" id="55149"/>
    <lineage>
        <taxon>Eukaryota</taxon>
        <taxon>Metazoa</taxon>
        <taxon>Chordata</taxon>
        <taxon>Craniata</taxon>
        <taxon>Vertebrata</taxon>
        <taxon>Euteleostomi</taxon>
        <taxon>Mammalia</taxon>
        <taxon>Eutheria</taxon>
        <taxon>Euarchontoglires</taxon>
        <taxon>Glires</taxon>
        <taxon>Rodentia</taxon>
        <taxon>Sciuromorpha</taxon>
        <taxon>Sciuridae</taxon>
        <taxon>Sciurinae</taxon>
        <taxon>Sciurini</taxon>
        <taxon>Sciurus</taxon>
    </lineage>
</organism>
<feature type="chain" id="PRO_5034126362" description="Secreted protein" evidence="1">
    <location>
        <begin position="17"/>
        <end position="73"/>
    </location>
</feature>
<reference evidence="2" key="2">
    <citation type="submission" date="2025-09" db="UniProtKB">
        <authorList>
            <consortium name="Ensembl"/>
        </authorList>
    </citation>
    <scope>IDENTIFICATION</scope>
</reference>
<evidence type="ECO:0000256" key="1">
    <source>
        <dbReference type="SAM" id="SignalP"/>
    </source>
</evidence>
<protein>
    <recommendedName>
        <fullName evidence="4">Secreted protein</fullName>
    </recommendedName>
</protein>
<keyword evidence="3" id="KW-1185">Reference proteome</keyword>
<dbReference type="Ensembl" id="ENSSVLT00005006167.1">
    <property type="protein sequence ID" value="ENSSVLP00005005559.1"/>
    <property type="gene ID" value="ENSSVLG00005004490.1"/>
</dbReference>
<name>A0A8D2AR93_SCIVU</name>
<sequence>FCVCFVLFDSVSLSCSAPHFCSSLALNLPSSCLSLPSCWDYRHAPPHLARIVFIIPGDSSKLFISIVCSFFCC</sequence>